<comment type="similarity">
    <text evidence="1 8">Belongs to the universal ribosomal protein uL24 family.</text>
</comment>
<dbReference type="EMBL" id="CP001798">
    <property type="protein sequence ID" value="ADE15484.1"/>
    <property type="molecule type" value="Genomic_DNA"/>
</dbReference>
<keyword evidence="2 8" id="KW-0699">rRNA-binding</keyword>
<dbReference type="PANTHER" id="PTHR12903">
    <property type="entry name" value="MITOCHONDRIAL RIBOSOMAL PROTEIN L24"/>
    <property type="match status" value="1"/>
</dbReference>
<dbReference type="KEGG" id="nhl:Nhal_2396"/>
<dbReference type="eggNOG" id="COG0198">
    <property type="taxonomic scope" value="Bacteria"/>
</dbReference>
<gene>
    <name evidence="8" type="primary">rplX</name>
    <name evidence="11" type="ordered locus">Nhal_2396</name>
</gene>
<evidence type="ECO:0000259" key="10">
    <source>
        <dbReference type="Pfam" id="PF17136"/>
    </source>
</evidence>
<comment type="function">
    <text evidence="8">One of two assembly initiator proteins, it binds directly to the 5'-end of the 23S rRNA, where it nucleates assembly of the 50S subunit.</text>
</comment>
<organism evidence="11 12">
    <name type="scientific">Nitrosococcus halophilus (strain Nc4)</name>
    <dbReference type="NCBI Taxonomy" id="472759"/>
    <lineage>
        <taxon>Bacteria</taxon>
        <taxon>Pseudomonadati</taxon>
        <taxon>Pseudomonadota</taxon>
        <taxon>Gammaproteobacteria</taxon>
        <taxon>Chromatiales</taxon>
        <taxon>Chromatiaceae</taxon>
        <taxon>Nitrosococcus</taxon>
    </lineage>
</organism>
<dbReference type="InterPro" id="IPR014722">
    <property type="entry name" value="Rib_uL2_dom2"/>
</dbReference>
<dbReference type="GO" id="GO:0003735">
    <property type="term" value="F:structural constituent of ribosome"/>
    <property type="evidence" value="ECO:0007669"/>
    <property type="project" value="InterPro"/>
</dbReference>
<keyword evidence="3 8" id="KW-0694">RNA-binding</keyword>
<dbReference type="GO" id="GO:0006412">
    <property type="term" value="P:translation"/>
    <property type="evidence" value="ECO:0007669"/>
    <property type="project" value="UniProtKB-UniRule"/>
</dbReference>
<evidence type="ECO:0000259" key="9">
    <source>
        <dbReference type="Pfam" id="PF00467"/>
    </source>
</evidence>
<dbReference type="SUPFAM" id="SSF50104">
    <property type="entry name" value="Translation proteins SH3-like domain"/>
    <property type="match status" value="1"/>
</dbReference>
<dbReference type="STRING" id="472759.Nhal_2396"/>
<evidence type="ECO:0000256" key="3">
    <source>
        <dbReference type="ARBA" id="ARBA00022884"/>
    </source>
</evidence>
<evidence type="ECO:0000256" key="6">
    <source>
        <dbReference type="ARBA" id="ARBA00035206"/>
    </source>
</evidence>
<feature type="domain" description="KOW" evidence="9">
    <location>
        <begin position="6"/>
        <end position="37"/>
    </location>
</feature>
<protein>
    <recommendedName>
        <fullName evidence="6 8">Large ribosomal subunit protein uL24</fullName>
    </recommendedName>
</protein>
<proteinExistence type="inferred from homology"/>
<dbReference type="InterPro" id="IPR008991">
    <property type="entry name" value="Translation_prot_SH3-like_sf"/>
</dbReference>
<dbReference type="GO" id="GO:0019843">
    <property type="term" value="F:rRNA binding"/>
    <property type="evidence" value="ECO:0007669"/>
    <property type="project" value="UniProtKB-UniRule"/>
</dbReference>
<keyword evidence="12" id="KW-1185">Reference proteome</keyword>
<reference evidence="12" key="1">
    <citation type="submission" date="2010-04" db="EMBL/GenBank/DDBJ databases">
        <title>Complete genome sequence of Nitrosococcus halophilus Nc4, a salt-adapted, aerobic obligate ammonia-oxidizing sulfur purple bacterium.</title>
        <authorList>
            <consortium name="US DOE Joint Genome Institute"/>
            <person name="Campbell M.A."/>
            <person name="Malfatti S.A."/>
            <person name="Chain P.S.G."/>
            <person name="Heidelberg J.F."/>
            <person name="Ward B.B."/>
            <person name="Klotz M.G."/>
        </authorList>
    </citation>
    <scope>NUCLEOTIDE SEQUENCE [LARGE SCALE GENOMIC DNA]</scope>
    <source>
        <strain evidence="12">Nc4</strain>
    </source>
</reference>
<keyword evidence="4 8" id="KW-0689">Ribosomal protein</keyword>
<evidence type="ECO:0000256" key="1">
    <source>
        <dbReference type="ARBA" id="ARBA00010618"/>
    </source>
</evidence>
<accession>D5BVQ5</accession>
<evidence type="ECO:0000256" key="4">
    <source>
        <dbReference type="ARBA" id="ARBA00022980"/>
    </source>
</evidence>
<comment type="function">
    <text evidence="7 8">One of the proteins that surrounds the polypeptide exit tunnel on the outside of the subunit.</text>
</comment>
<dbReference type="OrthoDB" id="9807419at2"/>
<dbReference type="GO" id="GO:0005840">
    <property type="term" value="C:ribosome"/>
    <property type="evidence" value="ECO:0007669"/>
    <property type="project" value="UniProtKB-KW"/>
</dbReference>
<dbReference type="HOGENOM" id="CLU_093315_2_2_6"/>
<dbReference type="AlphaFoldDB" id="D5BVQ5"/>
<dbReference type="InterPro" id="IPR041988">
    <property type="entry name" value="Ribosomal_uL24_KOW"/>
</dbReference>
<dbReference type="Pfam" id="PF17136">
    <property type="entry name" value="ribosomal_L24"/>
    <property type="match status" value="1"/>
</dbReference>
<evidence type="ECO:0000313" key="12">
    <source>
        <dbReference type="Proteomes" id="UP000001844"/>
    </source>
</evidence>
<dbReference type="Proteomes" id="UP000001844">
    <property type="component" value="Chromosome"/>
</dbReference>
<evidence type="ECO:0000256" key="5">
    <source>
        <dbReference type="ARBA" id="ARBA00023274"/>
    </source>
</evidence>
<evidence type="ECO:0000256" key="2">
    <source>
        <dbReference type="ARBA" id="ARBA00022730"/>
    </source>
</evidence>
<dbReference type="FunFam" id="2.30.30.30:FF:000004">
    <property type="entry name" value="50S ribosomal protein L24"/>
    <property type="match status" value="1"/>
</dbReference>
<dbReference type="InterPro" id="IPR003256">
    <property type="entry name" value="Ribosomal_uL24"/>
</dbReference>
<evidence type="ECO:0000256" key="7">
    <source>
        <dbReference type="ARBA" id="ARBA00058688"/>
    </source>
</evidence>
<dbReference type="Pfam" id="PF00467">
    <property type="entry name" value="KOW"/>
    <property type="match status" value="1"/>
</dbReference>
<dbReference type="InterPro" id="IPR057264">
    <property type="entry name" value="Ribosomal_uL24_C"/>
</dbReference>
<dbReference type="HAMAP" id="MF_01326_B">
    <property type="entry name" value="Ribosomal_uL24_B"/>
    <property type="match status" value="1"/>
</dbReference>
<comment type="subunit">
    <text evidence="8">Part of the 50S ribosomal subunit.</text>
</comment>
<evidence type="ECO:0000313" key="11">
    <source>
        <dbReference type="EMBL" id="ADE15484.1"/>
    </source>
</evidence>
<name>D5BVQ5_NITHN</name>
<sequence length="106" mass="11793">MRRVRVGDEVVVTAGRSRGKRGKVLRVVGGGDRVIVEEVNMVKRHTRPNPADNKPGGIVEQEAPVHISNVMLYNPVTEKGDRVGFKRLEDGRKVRYFKSNGEVVDA</sequence>
<keyword evidence="5 8" id="KW-0687">Ribonucleoprotein</keyword>
<dbReference type="Gene3D" id="2.30.30.30">
    <property type="match status" value="1"/>
</dbReference>
<dbReference type="GO" id="GO:1990904">
    <property type="term" value="C:ribonucleoprotein complex"/>
    <property type="evidence" value="ECO:0007669"/>
    <property type="project" value="UniProtKB-KW"/>
</dbReference>
<evidence type="ECO:0000256" key="8">
    <source>
        <dbReference type="HAMAP-Rule" id="MF_01326"/>
    </source>
</evidence>
<dbReference type="NCBIfam" id="TIGR01079">
    <property type="entry name" value="rplX_bact"/>
    <property type="match status" value="1"/>
</dbReference>
<dbReference type="RefSeq" id="WP_013033344.1">
    <property type="nucleotide sequence ID" value="NC_013960.1"/>
</dbReference>
<dbReference type="CDD" id="cd06089">
    <property type="entry name" value="KOW_RPL26"/>
    <property type="match status" value="1"/>
</dbReference>
<feature type="domain" description="Large ribosomal subunit protein uL24 C-terminal" evidence="10">
    <location>
        <begin position="39"/>
        <end position="104"/>
    </location>
</feature>
<dbReference type="InterPro" id="IPR005824">
    <property type="entry name" value="KOW"/>
</dbReference>